<proteinExistence type="predicted"/>
<reference evidence="2" key="1">
    <citation type="submission" date="2022-10" db="EMBL/GenBank/DDBJ databases">
        <title>The complete genomes of actinobacterial strains from the NBC collection.</title>
        <authorList>
            <person name="Joergensen T.S."/>
            <person name="Alvarez Arevalo M."/>
            <person name="Sterndorff E.B."/>
            <person name="Faurdal D."/>
            <person name="Vuksanovic O."/>
            <person name="Mourched A.-S."/>
            <person name="Charusanti P."/>
            <person name="Shaw S."/>
            <person name="Blin K."/>
            <person name="Weber T."/>
        </authorList>
    </citation>
    <scope>NUCLEOTIDE SEQUENCE</scope>
    <source>
        <strain evidence="2">NBC_01401</strain>
    </source>
</reference>
<dbReference type="AlphaFoldDB" id="A0AAU3GRM9"/>
<gene>
    <name evidence="2" type="ORF">OG626_01540</name>
</gene>
<evidence type="ECO:0000256" key="1">
    <source>
        <dbReference type="SAM" id="MobiDB-lite"/>
    </source>
</evidence>
<dbReference type="EMBL" id="CP109535">
    <property type="protein sequence ID" value="WTY93661.1"/>
    <property type="molecule type" value="Genomic_DNA"/>
</dbReference>
<organism evidence="2">
    <name type="scientific">Streptomyces sp. NBC_01401</name>
    <dbReference type="NCBI Taxonomy" id="2903854"/>
    <lineage>
        <taxon>Bacteria</taxon>
        <taxon>Bacillati</taxon>
        <taxon>Actinomycetota</taxon>
        <taxon>Actinomycetes</taxon>
        <taxon>Kitasatosporales</taxon>
        <taxon>Streptomycetaceae</taxon>
        <taxon>Streptomyces</taxon>
    </lineage>
</organism>
<name>A0AAU3GRM9_9ACTN</name>
<accession>A0AAU3GRM9</accession>
<feature type="region of interest" description="Disordered" evidence="1">
    <location>
        <begin position="1"/>
        <end position="28"/>
    </location>
</feature>
<sequence>MKSEEVQGDRAAAMERQARFGKLPDRVRHEHLIEEKAAGPERGPGERYNPEGSWNHFNCLALDLGL</sequence>
<protein>
    <submittedName>
        <fullName evidence="2">Uncharacterized protein</fullName>
    </submittedName>
</protein>
<evidence type="ECO:0000313" key="2">
    <source>
        <dbReference type="EMBL" id="WTY93661.1"/>
    </source>
</evidence>